<evidence type="ECO:0000313" key="3">
    <source>
        <dbReference type="RefSeq" id="XP_017786153.1"/>
    </source>
</evidence>
<dbReference type="PROSITE" id="PS50004">
    <property type="entry name" value="C2"/>
    <property type="match status" value="1"/>
</dbReference>
<evidence type="ECO:0000313" key="2">
    <source>
        <dbReference type="Proteomes" id="UP000695000"/>
    </source>
</evidence>
<dbReference type="SUPFAM" id="SSF49562">
    <property type="entry name" value="C2 domain (Calcium/lipid-binding domain, CaLB)"/>
    <property type="match status" value="1"/>
</dbReference>
<dbReference type="InterPro" id="IPR000008">
    <property type="entry name" value="C2_dom"/>
</dbReference>
<dbReference type="InterPro" id="IPR035892">
    <property type="entry name" value="C2_domain_sf"/>
</dbReference>
<proteinExistence type="predicted"/>
<dbReference type="RefSeq" id="XP_017786153.1">
    <property type="nucleotide sequence ID" value="XM_017930664.1"/>
</dbReference>
<dbReference type="Pfam" id="PF00168">
    <property type="entry name" value="C2"/>
    <property type="match status" value="1"/>
</dbReference>
<dbReference type="Proteomes" id="UP000695000">
    <property type="component" value="Unplaced"/>
</dbReference>
<dbReference type="GeneID" id="108569199"/>
<accession>A0ABM1NH53</accession>
<evidence type="ECO:0000259" key="1">
    <source>
        <dbReference type="PROSITE" id="PS50004"/>
    </source>
</evidence>
<organism evidence="2 3">
    <name type="scientific">Nicrophorus vespilloides</name>
    <name type="common">Boreal carrion beetle</name>
    <dbReference type="NCBI Taxonomy" id="110193"/>
    <lineage>
        <taxon>Eukaryota</taxon>
        <taxon>Metazoa</taxon>
        <taxon>Ecdysozoa</taxon>
        <taxon>Arthropoda</taxon>
        <taxon>Hexapoda</taxon>
        <taxon>Insecta</taxon>
        <taxon>Pterygota</taxon>
        <taxon>Neoptera</taxon>
        <taxon>Endopterygota</taxon>
        <taxon>Coleoptera</taxon>
        <taxon>Polyphaga</taxon>
        <taxon>Staphyliniformia</taxon>
        <taxon>Silphidae</taxon>
        <taxon>Nicrophorinae</taxon>
        <taxon>Nicrophorus</taxon>
    </lineage>
</organism>
<gene>
    <name evidence="3" type="primary">LOC108569199</name>
</gene>
<name>A0ABM1NH53_NICVS</name>
<dbReference type="Gene3D" id="2.60.40.150">
    <property type="entry name" value="C2 domain"/>
    <property type="match status" value="1"/>
</dbReference>
<protein>
    <submittedName>
        <fullName evidence="3">Synaptotagmin-15-like</fullName>
    </submittedName>
</protein>
<sequence length="128" mass="14729">MDGRTHAYNLPSLELLFQGEKQEAYVRLTLNQHYRAVKEKRTRITKPSRDGAVSFLEGFNFKLHPSQLDITSLAFHVFEATAGYGRDKLIGKCVLGSYMFARGKALIQWNMAMANPMELHQQWHLLCE</sequence>
<reference evidence="3" key="1">
    <citation type="submission" date="2025-08" db="UniProtKB">
        <authorList>
            <consortium name="RefSeq"/>
        </authorList>
    </citation>
    <scope>IDENTIFICATION</scope>
    <source>
        <tissue evidence="3">Whole Larva</tissue>
    </source>
</reference>
<keyword evidence="2" id="KW-1185">Reference proteome</keyword>
<feature type="domain" description="C2" evidence="1">
    <location>
        <begin position="1"/>
        <end position="110"/>
    </location>
</feature>